<dbReference type="EMBL" id="JADFTS010000008">
    <property type="protein sequence ID" value="KAF9593442.1"/>
    <property type="molecule type" value="Genomic_DNA"/>
</dbReference>
<dbReference type="OrthoDB" id="10250282at2759"/>
<dbReference type="InterPro" id="IPR044149">
    <property type="entry name" value="Nitrilases_CHs"/>
</dbReference>
<organism evidence="2 3">
    <name type="scientific">Coptis chinensis</name>
    <dbReference type="NCBI Taxonomy" id="261450"/>
    <lineage>
        <taxon>Eukaryota</taxon>
        <taxon>Viridiplantae</taxon>
        <taxon>Streptophyta</taxon>
        <taxon>Embryophyta</taxon>
        <taxon>Tracheophyta</taxon>
        <taxon>Spermatophyta</taxon>
        <taxon>Magnoliopsida</taxon>
        <taxon>Ranunculales</taxon>
        <taxon>Ranunculaceae</taxon>
        <taxon>Coptidoideae</taxon>
        <taxon>Coptis</taxon>
    </lineage>
</organism>
<dbReference type="AlphaFoldDB" id="A0A835H830"/>
<protein>
    <recommendedName>
        <fullName evidence="4">CN hydrolase domain-containing protein</fullName>
    </recommendedName>
</protein>
<sequence length="111" mass="11882">MAGKPGSPRRKDYPPPPEYTFSTDEDISPESVVCAGGGVIISPSGAILAGPNYEGEALISADLVSEEWLHLKMMWWRSLTPPGGNGPKITKTVVCAEANLSQEEVNTEPQQ</sequence>
<dbReference type="PANTHER" id="PTHR46044">
    <property type="entry name" value="NITRILASE"/>
    <property type="match status" value="1"/>
</dbReference>
<reference evidence="2 3" key="1">
    <citation type="submission" date="2020-10" db="EMBL/GenBank/DDBJ databases">
        <title>The Coptis chinensis genome and diversification of protoberbering-type alkaloids.</title>
        <authorList>
            <person name="Wang B."/>
            <person name="Shu S."/>
            <person name="Song C."/>
            <person name="Liu Y."/>
        </authorList>
    </citation>
    <scope>NUCLEOTIDE SEQUENCE [LARGE SCALE GENOMIC DNA]</scope>
    <source>
        <strain evidence="2">HL-2020</strain>
        <tissue evidence="2">Leaf</tissue>
    </source>
</reference>
<dbReference type="GO" id="GO:0051410">
    <property type="term" value="P:detoxification of nitrogen compound"/>
    <property type="evidence" value="ECO:0007669"/>
    <property type="project" value="TreeGrafter"/>
</dbReference>
<keyword evidence="3" id="KW-1185">Reference proteome</keyword>
<dbReference type="GO" id="GO:0018822">
    <property type="term" value="F:nitrile hydratase activity"/>
    <property type="evidence" value="ECO:0007669"/>
    <property type="project" value="TreeGrafter"/>
</dbReference>
<gene>
    <name evidence="2" type="ORF">IFM89_022934</name>
</gene>
<evidence type="ECO:0000313" key="2">
    <source>
        <dbReference type="EMBL" id="KAF9593442.1"/>
    </source>
</evidence>
<feature type="region of interest" description="Disordered" evidence="1">
    <location>
        <begin position="1"/>
        <end position="27"/>
    </location>
</feature>
<proteinExistence type="predicted"/>
<comment type="caution">
    <text evidence="2">The sequence shown here is derived from an EMBL/GenBank/DDBJ whole genome shotgun (WGS) entry which is preliminary data.</text>
</comment>
<evidence type="ECO:0000313" key="3">
    <source>
        <dbReference type="Proteomes" id="UP000631114"/>
    </source>
</evidence>
<dbReference type="PANTHER" id="PTHR46044:SF1">
    <property type="entry name" value="CN HYDROLASE DOMAIN-CONTAINING PROTEIN"/>
    <property type="match status" value="1"/>
</dbReference>
<accession>A0A835H830</accession>
<dbReference type="Proteomes" id="UP000631114">
    <property type="component" value="Unassembled WGS sequence"/>
</dbReference>
<dbReference type="GO" id="GO:0000257">
    <property type="term" value="F:nitrilase activity"/>
    <property type="evidence" value="ECO:0007669"/>
    <property type="project" value="TreeGrafter"/>
</dbReference>
<name>A0A835H830_9MAGN</name>
<evidence type="ECO:0008006" key="4">
    <source>
        <dbReference type="Google" id="ProtNLM"/>
    </source>
</evidence>
<evidence type="ECO:0000256" key="1">
    <source>
        <dbReference type="SAM" id="MobiDB-lite"/>
    </source>
</evidence>